<dbReference type="InterPro" id="IPR000572">
    <property type="entry name" value="OxRdtase_Mopterin-bd_dom"/>
</dbReference>
<gene>
    <name evidence="2" type="ORF">SAMN00777080_0766</name>
</gene>
<evidence type="ECO:0000259" key="1">
    <source>
        <dbReference type="Pfam" id="PF00174"/>
    </source>
</evidence>
<dbReference type="STRING" id="758820.SAMN00777080_0766"/>
<reference evidence="3" key="1">
    <citation type="submission" date="2017-04" db="EMBL/GenBank/DDBJ databases">
        <authorList>
            <person name="Varghese N."/>
            <person name="Submissions S."/>
        </authorList>
    </citation>
    <scope>NUCLEOTIDE SEQUENCE [LARGE SCALE GENOMIC DNA]</scope>
    <source>
        <strain evidence="3">DSM 16537</strain>
    </source>
</reference>
<proteinExistence type="predicted"/>
<dbReference type="AlphaFoldDB" id="A0A1W2H154"/>
<evidence type="ECO:0000313" key="3">
    <source>
        <dbReference type="Proteomes" id="UP000192333"/>
    </source>
</evidence>
<dbReference type="Proteomes" id="UP000192333">
    <property type="component" value="Chromosome I"/>
</dbReference>
<dbReference type="EMBL" id="LT838813">
    <property type="protein sequence ID" value="SMD42226.1"/>
    <property type="molecule type" value="Genomic_DNA"/>
</dbReference>
<protein>
    <submittedName>
        <fullName evidence="2">Sulfite oxidase and related enzymes</fullName>
    </submittedName>
</protein>
<dbReference type="RefSeq" id="WP_084119057.1">
    <property type="nucleotide sequence ID" value="NZ_LT838813.1"/>
</dbReference>
<organism evidence="2 3">
    <name type="scientific">Aquiflexum balticum DSM 16537</name>
    <dbReference type="NCBI Taxonomy" id="758820"/>
    <lineage>
        <taxon>Bacteria</taxon>
        <taxon>Pseudomonadati</taxon>
        <taxon>Bacteroidota</taxon>
        <taxon>Cytophagia</taxon>
        <taxon>Cytophagales</taxon>
        <taxon>Cyclobacteriaceae</taxon>
        <taxon>Aquiflexum</taxon>
    </lineage>
</organism>
<dbReference type="Gene3D" id="3.90.420.10">
    <property type="entry name" value="Oxidoreductase, molybdopterin-binding domain"/>
    <property type="match status" value="1"/>
</dbReference>
<name>A0A1W2H154_9BACT</name>
<dbReference type="InterPro" id="IPR036374">
    <property type="entry name" value="OxRdtase_Mopterin-bd_sf"/>
</dbReference>
<evidence type="ECO:0000313" key="2">
    <source>
        <dbReference type="EMBL" id="SMD42226.1"/>
    </source>
</evidence>
<sequence length="167" mass="18645">MKSGISILFFLIFLNSCGEKTNAQSEEILSIKFSGEFPIPFDLSLEELKAMPQIEVSGKEKDEEIHHFQGVLLIDLLKKTGLELGTGLKGKNQAQYLLVEAADGYKVVFSLPEIDPEFSGKHILVAHSRDGIPLEEGVGPFRFVVPEEKLHARWVRDVIAVKLIKID</sequence>
<dbReference type="Pfam" id="PF00174">
    <property type="entry name" value="Oxidored_molyb"/>
    <property type="match status" value="1"/>
</dbReference>
<dbReference type="SUPFAM" id="SSF56524">
    <property type="entry name" value="Oxidoreductase molybdopterin-binding domain"/>
    <property type="match status" value="1"/>
</dbReference>
<feature type="domain" description="Oxidoreductase molybdopterin-binding" evidence="1">
    <location>
        <begin position="65"/>
        <end position="156"/>
    </location>
</feature>
<accession>A0A1W2H154</accession>
<dbReference type="OrthoDB" id="482420at2"/>
<keyword evidence="3" id="KW-1185">Reference proteome</keyword>